<dbReference type="GO" id="GO:0009378">
    <property type="term" value="F:four-way junction helicase activity"/>
    <property type="evidence" value="ECO:0007669"/>
    <property type="project" value="TreeGrafter"/>
</dbReference>
<keyword evidence="7" id="KW-0539">Nucleus</keyword>
<gene>
    <name evidence="12" type="primary">LOC100643999</name>
</gene>
<keyword evidence="3" id="KW-0547">Nucleotide-binding</keyword>
<dbReference type="GO" id="GO:0045003">
    <property type="term" value="P:double-strand break repair via synthesis-dependent strand annealing"/>
    <property type="evidence" value="ECO:0007669"/>
    <property type="project" value="TreeGrafter"/>
</dbReference>
<dbReference type="RefSeq" id="XP_048264324.1">
    <property type="nucleotide sequence ID" value="XM_048408367.1"/>
</dbReference>
<evidence type="ECO:0000256" key="1">
    <source>
        <dbReference type="ARBA" id="ARBA00004123"/>
    </source>
</evidence>
<dbReference type="SMART" id="SM00487">
    <property type="entry name" value="DEXDc"/>
    <property type="match status" value="1"/>
</dbReference>
<feature type="region of interest" description="Disordered" evidence="8">
    <location>
        <begin position="567"/>
        <end position="588"/>
    </location>
</feature>
<evidence type="ECO:0000313" key="12">
    <source>
        <dbReference type="RefSeq" id="XP_048264324.1"/>
    </source>
</evidence>
<dbReference type="InterPro" id="IPR027417">
    <property type="entry name" value="P-loop_NTPase"/>
</dbReference>
<evidence type="ECO:0000313" key="11">
    <source>
        <dbReference type="Proteomes" id="UP000835206"/>
    </source>
</evidence>
<keyword evidence="6" id="KW-0067">ATP-binding</keyword>
<dbReference type="KEGG" id="bter:100643999"/>
<dbReference type="GO" id="GO:0036297">
    <property type="term" value="P:interstrand cross-link repair"/>
    <property type="evidence" value="ECO:0007669"/>
    <property type="project" value="TreeGrafter"/>
</dbReference>
<evidence type="ECO:0000256" key="8">
    <source>
        <dbReference type="SAM" id="MobiDB-lite"/>
    </source>
</evidence>
<evidence type="ECO:0000256" key="4">
    <source>
        <dbReference type="ARBA" id="ARBA00022801"/>
    </source>
</evidence>
<comment type="similarity">
    <text evidence="2">Belongs to the DEAD box helicase family. DEAH subfamily. FANCM sub-subfamily.</text>
</comment>
<dbReference type="GeneID" id="100643999"/>
<keyword evidence="4" id="KW-0378">Hydrolase</keyword>
<dbReference type="InterPro" id="IPR011545">
    <property type="entry name" value="DEAD/DEAH_box_helicase_dom"/>
</dbReference>
<dbReference type="CDD" id="cd18033">
    <property type="entry name" value="DEXDc_FANCM"/>
    <property type="match status" value="1"/>
</dbReference>
<evidence type="ECO:0000259" key="10">
    <source>
        <dbReference type="PROSITE" id="PS51194"/>
    </source>
</evidence>
<dbReference type="PROSITE" id="PS51192">
    <property type="entry name" value="HELICASE_ATP_BIND_1"/>
    <property type="match status" value="1"/>
</dbReference>
<dbReference type="InterPro" id="IPR044749">
    <property type="entry name" value="FANCM_DEXDc"/>
</dbReference>
<dbReference type="InterPro" id="IPR014001">
    <property type="entry name" value="Helicase_ATP-bd"/>
</dbReference>
<dbReference type="CDD" id="cd12091">
    <property type="entry name" value="FANCM_ID"/>
    <property type="match status" value="1"/>
</dbReference>
<dbReference type="PANTHER" id="PTHR14025">
    <property type="entry name" value="FANCONI ANEMIA GROUP M FANCM FAMILY MEMBER"/>
    <property type="match status" value="1"/>
</dbReference>
<dbReference type="Gene3D" id="3.40.50.300">
    <property type="entry name" value="P-loop containing nucleotide triphosphate hydrolases"/>
    <property type="match status" value="2"/>
</dbReference>
<dbReference type="GO" id="GO:0005634">
    <property type="term" value="C:nucleus"/>
    <property type="evidence" value="ECO:0007669"/>
    <property type="project" value="UniProtKB-SubCell"/>
</dbReference>
<dbReference type="GO" id="GO:0005524">
    <property type="term" value="F:ATP binding"/>
    <property type="evidence" value="ECO:0007669"/>
    <property type="project" value="UniProtKB-KW"/>
</dbReference>
<name>A0A9C6S9C1_BOMTE</name>
<reference evidence="12" key="1">
    <citation type="submission" date="2025-08" db="UniProtKB">
        <authorList>
            <consortium name="RefSeq"/>
        </authorList>
    </citation>
    <scope>IDENTIFICATION</scope>
</reference>
<feature type="domain" description="Helicase ATP-binding" evidence="9">
    <location>
        <begin position="41"/>
        <end position="209"/>
    </location>
</feature>
<dbReference type="OrthoDB" id="6513042at2759"/>
<dbReference type="SUPFAM" id="SSF52540">
    <property type="entry name" value="P-loop containing nucleoside triphosphate hydrolases"/>
    <property type="match status" value="1"/>
</dbReference>
<dbReference type="Pfam" id="PF00270">
    <property type="entry name" value="DEAD"/>
    <property type="match status" value="1"/>
</dbReference>
<sequence length="1333" mass="154364">MELSQNSRISSDEGTKGFDLSAGKTWIYPENYPIRDYQFNIVQACLYKNTLVCLPTGLGKTFIAAVVMYNFWRWYPCGKVVFLAPTKPLVAQQIFACHNTMGIPSIETIELTGAVNHKQREIAWSKKRVIFATPQVFHNDLDKNVVPSNLVKCVVIDEAHKALGKHSYCECIRILNGRNQTFRVLALSATPGNKIDNVHEVLQNLLIAHIELRDETSVDIIPYINKRRVDIILVPLNKKLAEYKERYIFIMDRHVKILLQHNILHGHTANISKGRIFHLLKEYQKKTHKSGNYGQIIKTLNILMTMYHAYELMIRDGLRAFHKFYQNHSDKFWMNDEPQLQTLLEDITMYLGPFPDIQNLCEEAEMEIPQNLIFGHTKFDKLKELLLHHFKKSEEKQSDTRAIVFVEYRDIVSEVYILLLQCRPLIRPQMFVGQAGQKQKQQIKALENFRNNHVNVLISTSIGEEGLDVGEVDLIICFDVSQHSPTRLVQRMGRTGRKRDGHIIILVTDGKEHETLKSTMARRDSLNYKIINTSNIFSSLYQNNPRMIPDVFTPECLRMQISVQPKSPVTKYKKNKGKSDKKSEKKCQNTLKKISNTESNFESQKDGTNFTMMKYLKIEQIKEHKKGSSETFNSEIIQNNNGCKTIPLSDVKILSCDNEAVDFLTICALRISEKEEKIKNEYKIDKCHISPYSTKKDFFEFSIPDIKILDCLITLNDVIPLNCNKNKLDNASENNDDNDLYYNESVLESKITEIVDKSQRLSCSRFEDLLDDSSDSNENDLLDNEENNPQNSNIHSICDLSIASDRCAKNDILEPVEAGNKNNTLQDLEFSTFEDLLDETSDDSETDNFERNCTKDTDVNNDVQVKNSPDDIKLNHNFKSKINISLEGTIEINENFSSTPVHQCKRDFEKNCNEETADKSSYPSKIFEFEDNRIFSITQAIEEIPLLNSNSIDSKTIEESEDDIFQDESFLQQIDDQSNYDKEMVNPIEYKDEQNFDKSEKPNGSNDRSVDTELKVEEFEWNDDFEVPTDAVENYAKFDTFEEKRKSETLVEAETDHEAYFSDDEEWISFKKSMDISKQNASPCTTIAKKLANVTKCRNSKNSCSRNKNDSMNDDLSAKEERSIYFVSESNDTRRYKSKKNEVECFRKRNRNRKLRKTKNEFICEEAEISPNDDTADESSETDDDLEDFVRYTQDIHDTSDMHAHYLQTVRSPIKRQGGFIFKQQRTLNSSIDVYSQALTQTAETYINDSFCIAEDKSDGKDITRDSELSELEKAELKLEKRKRKRYRDKKSNQQAKRSKRRNIINYFSSSSEDEAEILRKQIKDESMLLKQL</sequence>
<dbReference type="InterPro" id="IPR001650">
    <property type="entry name" value="Helicase_C-like"/>
</dbReference>
<dbReference type="Proteomes" id="UP000835206">
    <property type="component" value="Chromosome 1"/>
</dbReference>
<dbReference type="GO" id="GO:0000400">
    <property type="term" value="F:four-way junction DNA binding"/>
    <property type="evidence" value="ECO:0007669"/>
    <property type="project" value="TreeGrafter"/>
</dbReference>
<dbReference type="PANTHER" id="PTHR14025:SF20">
    <property type="entry name" value="FANCONI ANEMIA GROUP M PROTEIN"/>
    <property type="match status" value="1"/>
</dbReference>
<proteinExistence type="inferred from homology"/>
<feature type="compositionally biased region" description="Basic and acidic residues" evidence="8">
    <location>
        <begin position="577"/>
        <end position="587"/>
    </location>
</feature>
<evidence type="ECO:0000256" key="7">
    <source>
        <dbReference type="ARBA" id="ARBA00023242"/>
    </source>
</evidence>
<dbReference type="GO" id="GO:0043138">
    <property type="term" value="F:3'-5' DNA helicase activity"/>
    <property type="evidence" value="ECO:0007669"/>
    <property type="project" value="InterPro"/>
</dbReference>
<feature type="region of interest" description="Disordered" evidence="8">
    <location>
        <begin position="1283"/>
        <end position="1305"/>
    </location>
</feature>
<dbReference type="PROSITE" id="PS51194">
    <property type="entry name" value="HELICASE_CTER"/>
    <property type="match status" value="1"/>
</dbReference>
<evidence type="ECO:0000256" key="3">
    <source>
        <dbReference type="ARBA" id="ARBA00022741"/>
    </source>
</evidence>
<dbReference type="InterPro" id="IPR039686">
    <property type="entry name" value="FANCM/Mph1-like_ID"/>
</dbReference>
<evidence type="ECO:0000256" key="6">
    <source>
        <dbReference type="ARBA" id="ARBA00022840"/>
    </source>
</evidence>
<protein>
    <submittedName>
        <fullName evidence="12">Fanconi anemia group M protein isoform X1</fullName>
    </submittedName>
</protein>
<dbReference type="FunFam" id="3.40.50.300:FF:000861">
    <property type="entry name" value="Fanconi anemia, complementation group M"/>
    <property type="match status" value="1"/>
</dbReference>
<evidence type="ECO:0000259" key="9">
    <source>
        <dbReference type="PROSITE" id="PS51192"/>
    </source>
</evidence>
<evidence type="ECO:0000256" key="5">
    <source>
        <dbReference type="ARBA" id="ARBA00022806"/>
    </source>
</evidence>
<keyword evidence="11" id="KW-1185">Reference proteome</keyword>
<accession>A0A9C6S9C1</accession>
<feature type="domain" description="Helicase C-terminal" evidence="10">
    <location>
        <begin position="381"/>
        <end position="548"/>
    </location>
</feature>
<evidence type="ECO:0000256" key="2">
    <source>
        <dbReference type="ARBA" id="ARBA00009889"/>
    </source>
</evidence>
<dbReference type="GO" id="GO:0016787">
    <property type="term" value="F:hydrolase activity"/>
    <property type="evidence" value="ECO:0007669"/>
    <property type="project" value="UniProtKB-KW"/>
</dbReference>
<dbReference type="Pfam" id="PF00271">
    <property type="entry name" value="Helicase_C"/>
    <property type="match status" value="1"/>
</dbReference>
<keyword evidence="5" id="KW-0347">Helicase</keyword>
<comment type="subcellular location">
    <subcellularLocation>
        <location evidence="1">Nucleus</location>
    </subcellularLocation>
</comment>
<dbReference type="Gene3D" id="1.20.1320.20">
    <property type="entry name" value="hef helicase domain"/>
    <property type="match status" value="1"/>
</dbReference>
<dbReference type="SMART" id="SM00490">
    <property type="entry name" value="HELICc"/>
    <property type="match status" value="1"/>
</dbReference>
<organism evidence="11 12">
    <name type="scientific">Bombus terrestris</name>
    <name type="common">Buff-tailed bumblebee</name>
    <name type="synonym">Apis terrestris</name>
    <dbReference type="NCBI Taxonomy" id="30195"/>
    <lineage>
        <taxon>Eukaryota</taxon>
        <taxon>Metazoa</taxon>
        <taxon>Ecdysozoa</taxon>
        <taxon>Arthropoda</taxon>
        <taxon>Hexapoda</taxon>
        <taxon>Insecta</taxon>
        <taxon>Pterygota</taxon>
        <taxon>Neoptera</taxon>
        <taxon>Endopterygota</taxon>
        <taxon>Hymenoptera</taxon>
        <taxon>Apocrita</taxon>
        <taxon>Aculeata</taxon>
        <taxon>Apoidea</taxon>
        <taxon>Anthophila</taxon>
        <taxon>Apidae</taxon>
        <taxon>Bombus</taxon>
        <taxon>Bombus</taxon>
    </lineage>
</organism>
<dbReference type="CTD" id="57697"/>